<organism evidence="1 2">
    <name type="scientific">Streptomyces alboniger</name>
    <dbReference type="NCBI Taxonomy" id="132473"/>
    <lineage>
        <taxon>Bacteria</taxon>
        <taxon>Bacillati</taxon>
        <taxon>Actinomycetota</taxon>
        <taxon>Actinomycetes</taxon>
        <taxon>Kitasatosporales</taxon>
        <taxon>Streptomycetaceae</taxon>
        <taxon>Streptomyces</taxon>
        <taxon>Streptomyces aurantiacus group</taxon>
    </lineage>
</organism>
<dbReference type="InterPro" id="IPR036388">
    <property type="entry name" value="WH-like_DNA-bd_sf"/>
</dbReference>
<reference evidence="1 2" key="1">
    <citation type="submission" date="2017-09" db="EMBL/GenBank/DDBJ databases">
        <authorList>
            <person name="Lee N."/>
            <person name="Cho B.-K."/>
        </authorList>
    </citation>
    <scope>NUCLEOTIDE SEQUENCE [LARGE SCALE GENOMIC DNA]</scope>
    <source>
        <strain evidence="1 2">ATCC 12461</strain>
    </source>
</reference>
<dbReference type="Gene3D" id="1.10.10.10">
    <property type="entry name" value="Winged helix-like DNA-binding domain superfamily/Winged helix DNA-binding domain"/>
    <property type="match status" value="1"/>
</dbReference>
<keyword evidence="2" id="KW-1185">Reference proteome</keyword>
<dbReference type="Proteomes" id="UP000326553">
    <property type="component" value="Chromosome"/>
</dbReference>
<dbReference type="AlphaFoldDB" id="A0A5J6HS35"/>
<dbReference type="InterPro" id="IPR036390">
    <property type="entry name" value="WH_DNA-bd_sf"/>
</dbReference>
<dbReference type="KEGG" id="salw:CP975_21830"/>
<gene>
    <name evidence="1" type="ORF">CP975_21830</name>
</gene>
<dbReference type="SUPFAM" id="SSF46785">
    <property type="entry name" value="Winged helix' DNA-binding domain"/>
    <property type="match status" value="1"/>
</dbReference>
<proteinExistence type="predicted"/>
<protein>
    <submittedName>
        <fullName evidence="1">MarR family transcriptional regulator</fullName>
    </submittedName>
</protein>
<evidence type="ECO:0000313" key="1">
    <source>
        <dbReference type="EMBL" id="QEV19797.1"/>
    </source>
</evidence>
<dbReference type="OrthoDB" id="4550567at2"/>
<dbReference type="EMBL" id="CP023695">
    <property type="protein sequence ID" value="QEV19797.1"/>
    <property type="molecule type" value="Genomic_DNA"/>
</dbReference>
<sequence length="156" mass="17285">MTTFAYSHSDADLLNQPIGYWSSAAGAAVVNHIRTALAELGLTQPQWWILNQLLDTPPEGRDRDEVVAVLKGYLETGEGALLHNIAALHDRGLVTEDAAGRIALTDAGRELRDRVAERQRSILAEIREGVTDEEYVRTLKVLQRMIHNVGGTAWHH</sequence>
<evidence type="ECO:0000313" key="2">
    <source>
        <dbReference type="Proteomes" id="UP000326553"/>
    </source>
</evidence>
<dbReference type="RefSeq" id="WP_055531075.1">
    <property type="nucleotide sequence ID" value="NZ_CP023695.1"/>
</dbReference>
<name>A0A5J6HS35_STRAD</name>
<accession>A0A5J6HS35</accession>